<reference evidence="1" key="1">
    <citation type="journal article" date="2020" name="Stud. Mycol.">
        <title>101 Dothideomycetes genomes: a test case for predicting lifestyles and emergence of pathogens.</title>
        <authorList>
            <person name="Haridas S."/>
            <person name="Albert R."/>
            <person name="Binder M."/>
            <person name="Bloem J."/>
            <person name="Labutti K."/>
            <person name="Salamov A."/>
            <person name="Andreopoulos B."/>
            <person name="Baker S."/>
            <person name="Barry K."/>
            <person name="Bills G."/>
            <person name="Bluhm B."/>
            <person name="Cannon C."/>
            <person name="Castanera R."/>
            <person name="Culley D."/>
            <person name="Daum C."/>
            <person name="Ezra D."/>
            <person name="Gonzalez J."/>
            <person name="Henrissat B."/>
            <person name="Kuo A."/>
            <person name="Liang C."/>
            <person name="Lipzen A."/>
            <person name="Lutzoni F."/>
            <person name="Magnuson J."/>
            <person name="Mondo S."/>
            <person name="Nolan M."/>
            <person name="Ohm R."/>
            <person name="Pangilinan J."/>
            <person name="Park H.-J."/>
            <person name="Ramirez L."/>
            <person name="Alfaro M."/>
            <person name="Sun H."/>
            <person name="Tritt A."/>
            <person name="Yoshinaga Y."/>
            <person name="Zwiers L.-H."/>
            <person name="Turgeon B."/>
            <person name="Goodwin S."/>
            <person name="Spatafora J."/>
            <person name="Crous P."/>
            <person name="Grigoriev I."/>
        </authorList>
    </citation>
    <scope>NUCLEOTIDE SEQUENCE</scope>
    <source>
        <strain evidence="1">CBS 183.55</strain>
    </source>
</reference>
<protein>
    <submittedName>
        <fullName evidence="1">Uncharacterized protein</fullName>
    </submittedName>
</protein>
<dbReference type="AlphaFoldDB" id="A0A6A5RMI9"/>
<dbReference type="RefSeq" id="XP_033448466.1">
    <property type="nucleotide sequence ID" value="XM_033587621.1"/>
</dbReference>
<dbReference type="Proteomes" id="UP000800082">
    <property type="component" value="Unassembled WGS sequence"/>
</dbReference>
<keyword evidence="2" id="KW-1185">Reference proteome</keyword>
<sequence length="73" mass="8157">MVKSCLAGRVRVVTLGAGLAYTPASDQVVHHTVRPIAPARIFWQLRTVLPRLFLCVVVQQERTVKRFSINDLG</sequence>
<dbReference type="EMBL" id="ML978969">
    <property type="protein sequence ID" value="KAF1928214.1"/>
    <property type="molecule type" value="Genomic_DNA"/>
</dbReference>
<gene>
    <name evidence="1" type="ORF">M421DRAFT_156568</name>
</gene>
<organism evidence="1 2">
    <name type="scientific">Didymella exigua CBS 183.55</name>
    <dbReference type="NCBI Taxonomy" id="1150837"/>
    <lineage>
        <taxon>Eukaryota</taxon>
        <taxon>Fungi</taxon>
        <taxon>Dikarya</taxon>
        <taxon>Ascomycota</taxon>
        <taxon>Pezizomycotina</taxon>
        <taxon>Dothideomycetes</taxon>
        <taxon>Pleosporomycetidae</taxon>
        <taxon>Pleosporales</taxon>
        <taxon>Pleosporineae</taxon>
        <taxon>Didymellaceae</taxon>
        <taxon>Didymella</taxon>
    </lineage>
</organism>
<evidence type="ECO:0000313" key="1">
    <source>
        <dbReference type="EMBL" id="KAF1928214.1"/>
    </source>
</evidence>
<proteinExistence type="predicted"/>
<name>A0A6A5RMI9_9PLEO</name>
<accession>A0A6A5RMI9</accession>
<dbReference type="GeneID" id="54345267"/>
<evidence type="ECO:0000313" key="2">
    <source>
        <dbReference type="Proteomes" id="UP000800082"/>
    </source>
</evidence>